<keyword evidence="3" id="KW-1185">Reference proteome</keyword>
<evidence type="ECO:0000256" key="1">
    <source>
        <dbReference type="SAM" id="MobiDB-lite"/>
    </source>
</evidence>
<comment type="caution">
    <text evidence="2">The sequence shown here is derived from an EMBL/GenBank/DDBJ whole genome shotgun (WGS) entry which is preliminary data.</text>
</comment>
<accession>A0A2V5LY59</accession>
<protein>
    <recommendedName>
        <fullName evidence="4">Ribbon-helix-helix protein CopG domain-containing protein</fullName>
    </recommendedName>
</protein>
<dbReference type="EMBL" id="QJVD01000004">
    <property type="protein sequence ID" value="PYI68797.1"/>
    <property type="molecule type" value="Genomic_DNA"/>
</dbReference>
<dbReference type="OrthoDB" id="5193415at2"/>
<gene>
    <name evidence="2" type="ORF">CVV68_05805</name>
</gene>
<sequence length="137" mass="14726">MAKKEAAALTAKDQTRYQIMADWAESAMAPVAVRGTALYGEDAAAHARGMLADAGMDPAELDRLIGGRPNLDPDAKPGKHSPQLNLRVTPELKQQISDLAHERGTKPSELARELLTAGVRELQRSHQGTTHGKTHTA</sequence>
<evidence type="ECO:0000313" key="3">
    <source>
        <dbReference type="Proteomes" id="UP000247832"/>
    </source>
</evidence>
<dbReference type="AlphaFoldDB" id="A0A2V5LY59"/>
<reference evidence="2 3" key="1">
    <citation type="submission" date="2018-05" db="EMBL/GenBank/DDBJ databases">
        <title>Genetic diversity of glacier-inhabiting Cryobacterium bacteria in China and description of Cryobacterium mengkeensis sp. nov. and Arthrobacter glacialis sp. nov.</title>
        <authorList>
            <person name="Liu Q."/>
            <person name="Xin Y.-H."/>
        </authorList>
    </citation>
    <scope>NUCLEOTIDE SEQUENCE [LARGE SCALE GENOMIC DNA]</scope>
    <source>
        <strain evidence="2 3">LI2</strain>
    </source>
</reference>
<feature type="compositionally biased region" description="Basic and acidic residues" evidence="1">
    <location>
        <begin position="64"/>
        <end position="77"/>
    </location>
</feature>
<dbReference type="RefSeq" id="WP_110500049.1">
    <property type="nucleotide sequence ID" value="NZ_QJVD01000004.1"/>
</dbReference>
<name>A0A2V5LY59_9MICC</name>
<organism evidence="2 3">
    <name type="scientific">Arthrobacter livingstonensis</name>
    <dbReference type="NCBI Taxonomy" id="670078"/>
    <lineage>
        <taxon>Bacteria</taxon>
        <taxon>Bacillati</taxon>
        <taxon>Actinomycetota</taxon>
        <taxon>Actinomycetes</taxon>
        <taxon>Micrococcales</taxon>
        <taxon>Micrococcaceae</taxon>
        <taxon>Arthrobacter</taxon>
    </lineage>
</organism>
<feature type="region of interest" description="Disordered" evidence="1">
    <location>
        <begin position="64"/>
        <end position="85"/>
    </location>
</feature>
<proteinExistence type="predicted"/>
<evidence type="ECO:0008006" key="4">
    <source>
        <dbReference type="Google" id="ProtNLM"/>
    </source>
</evidence>
<evidence type="ECO:0000313" key="2">
    <source>
        <dbReference type="EMBL" id="PYI68797.1"/>
    </source>
</evidence>
<dbReference type="Proteomes" id="UP000247832">
    <property type="component" value="Unassembled WGS sequence"/>
</dbReference>
<feature type="region of interest" description="Disordered" evidence="1">
    <location>
        <begin position="117"/>
        <end position="137"/>
    </location>
</feature>